<feature type="transmembrane region" description="Helical" evidence="19">
    <location>
        <begin position="223"/>
        <end position="244"/>
    </location>
</feature>
<reference evidence="22" key="1">
    <citation type="journal article" date="2014" name="Primate Conserv">
        <title>Revision of Madagascar s Dwarf lemurs (Cheirogaleidae: Cheirogaleus): Designation of Species, Candidate Species Status and Geographic Boundaries Based on Molecular and Morphological Data.</title>
        <authorList>
            <person name="Lei R."/>
            <person name="Frasier C.L."/>
            <person name="McLain A.T."/>
            <person name="Taylor J.M."/>
            <person name="Bailey C.A."/>
            <person name="Engberg S.E."/>
            <person name="Ginter A.L."/>
            <person name="Randriamampionona R."/>
            <person name="Razafimanjato T.F."/>
            <person name="Groves C.P."/>
            <person name="Mittermeier R.A."/>
            <person name="Louis E.E.Jr."/>
        </authorList>
    </citation>
    <scope>NUCLEOTIDE SEQUENCE</scope>
    <source>
        <strain evidence="22">MAR30</strain>
    </source>
</reference>
<evidence type="ECO:0000256" key="1">
    <source>
        <dbReference type="ARBA" id="ARBA00004448"/>
    </source>
</evidence>
<dbReference type="InterPro" id="IPR010227">
    <property type="entry name" value="NADH_Q_OxRdtase_chainM/4"/>
</dbReference>
<dbReference type="NCBIfam" id="TIGR01972">
    <property type="entry name" value="NDH_I_M"/>
    <property type="match status" value="1"/>
</dbReference>
<evidence type="ECO:0000256" key="11">
    <source>
        <dbReference type="ARBA" id="ARBA00022989"/>
    </source>
</evidence>
<evidence type="ECO:0000259" key="20">
    <source>
        <dbReference type="Pfam" id="PF00361"/>
    </source>
</evidence>
<evidence type="ECO:0000256" key="12">
    <source>
        <dbReference type="ARBA" id="ARBA00023027"/>
    </source>
</evidence>
<feature type="transmembrane region" description="Helical" evidence="19">
    <location>
        <begin position="94"/>
        <end position="110"/>
    </location>
</feature>
<evidence type="ECO:0000256" key="2">
    <source>
        <dbReference type="ARBA" id="ARBA00009025"/>
    </source>
</evidence>
<comment type="catalytic activity">
    <reaction evidence="18 19">
        <text>a ubiquinone + NADH + 5 H(+)(in) = a ubiquinol + NAD(+) + 4 H(+)(out)</text>
        <dbReference type="Rhea" id="RHEA:29091"/>
        <dbReference type="Rhea" id="RHEA-COMP:9565"/>
        <dbReference type="Rhea" id="RHEA-COMP:9566"/>
        <dbReference type="ChEBI" id="CHEBI:15378"/>
        <dbReference type="ChEBI" id="CHEBI:16389"/>
        <dbReference type="ChEBI" id="CHEBI:17976"/>
        <dbReference type="ChEBI" id="CHEBI:57540"/>
        <dbReference type="ChEBI" id="CHEBI:57945"/>
        <dbReference type="EC" id="7.1.1.2"/>
    </reaction>
</comment>
<feature type="transmembrane region" description="Helical" evidence="19">
    <location>
        <begin position="194"/>
        <end position="216"/>
    </location>
</feature>
<dbReference type="InterPro" id="IPR000260">
    <property type="entry name" value="NADH4_N"/>
</dbReference>
<organism evidence="22">
    <name type="scientific">Cheirogaleus medius</name>
    <name type="common">Fat-tailed dwarf lemur</name>
    <dbReference type="NCBI Taxonomy" id="9460"/>
    <lineage>
        <taxon>Eukaryota</taxon>
        <taxon>Metazoa</taxon>
        <taxon>Chordata</taxon>
        <taxon>Craniata</taxon>
        <taxon>Vertebrata</taxon>
        <taxon>Euteleostomi</taxon>
        <taxon>Mammalia</taxon>
        <taxon>Eutheria</taxon>
        <taxon>Euarchontoglires</taxon>
        <taxon>Primates</taxon>
        <taxon>Strepsirrhini</taxon>
        <taxon>Lemuriformes</taxon>
        <taxon>Cheirogaleidae</taxon>
        <taxon>Cheirogaleus</taxon>
    </lineage>
</organism>
<evidence type="ECO:0000256" key="6">
    <source>
        <dbReference type="ARBA" id="ARBA00022660"/>
    </source>
</evidence>
<dbReference type="EC" id="7.1.1.2" evidence="3 19"/>
<feature type="transmembrane region" description="Helical" evidence="19">
    <location>
        <begin position="309"/>
        <end position="330"/>
    </location>
</feature>
<keyword evidence="7 19" id="KW-0812">Transmembrane</keyword>
<dbReference type="Pfam" id="PF00361">
    <property type="entry name" value="Proton_antipo_M"/>
    <property type="match status" value="1"/>
</dbReference>
<dbReference type="PANTHER" id="PTHR43507">
    <property type="entry name" value="NADH-UBIQUINONE OXIDOREDUCTASE CHAIN 4"/>
    <property type="match status" value="1"/>
</dbReference>
<name>A0A0D3MSI7_CHEME</name>
<feature type="transmembrane region" description="Helical" evidence="19">
    <location>
        <begin position="284"/>
        <end position="303"/>
    </location>
</feature>
<evidence type="ECO:0000256" key="15">
    <source>
        <dbReference type="ARBA" id="ARBA00023136"/>
    </source>
</evidence>
<comment type="subunit">
    <text evidence="17">Core subunit of respiratory chain NADH dehydrogenase (Complex I) which is composed of 45 different subunits.</text>
</comment>
<evidence type="ECO:0000256" key="10">
    <source>
        <dbReference type="ARBA" id="ARBA00022982"/>
    </source>
</evidence>
<dbReference type="GO" id="GO:0048039">
    <property type="term" value="F:ubiquinone binding"/>
    <property type="evidence" value="ECO:0007669"/>
    <property type="project" value="TreeGrafter"/>
</dbReference>
<feature type="transmembrane region" description="Helical" evidence="19">
    <location>
        <begin position="379"/>
        <end position="409"/>
    </location>
</feature>
<keyword evidence="6 19" id="KW-0679">Respiratory chain</keyword>
<comment type="similarity">
    <text evidence="2 19">Belongs to the complex I subunit 4 family.</text>
</comment>
<dbReference type="GO" id="GO:0042773">
    <property type="term" value="P:ATP synthesis coupled electron transport"/>
    <property type="evidence" value="ECO:0007669"/>
    <property type="project" value="InterPro"/>
</dbReference>
<keyword evidence="11 19" id="KW-1133">Transmembrane helix</keyword>
<dbReference type="PRINTS" id="PR01437">
    <property type="entry name" value="NUOXDRDTASE4"/>
</dbReference>
<evidence type="ECO:0000256" key="13">
    <source>
        <dbReference type="ARBA" id="ARBA00023075"/>
    </source>
</evidence>
<dbReference type="InterPro" id="IPR001750">
    <property type="entry name" value="ND/Mrp_TM"/>
</dbReference>
<feature type="domain" description="NADH:quinone oxidoreductase/Mrp antiporter transmembrane" evidence="20">
    <location>
        <begin position="112"/>
        <end position="399"/>
    </location>
</feature>
<sequence>MLKIITPTIMLFPMIWYSNNNKIWINSTLYSLMISIMMLLLLNQTDSNSNNFSLTFFSDSLSSPLLMLTVWLLPLMIMASQHHLMKETSMRKKLYLSMLIFLQVFLIMTFTATELILFYILFEATLIPTLIIITRWGNQTERLNAGLYFLFYTLIGSLPLLVALIYTQNFLGSLNMLTITLYSQELPNSWSNSLLWMACIMAFMVKMPLYGLHLWLPKAHVEAPIAGSMVLAAVLLKLGGYGMMRITMILDPMTKFLAYPLLMLCLWGMIMTSSICLRQTDLKSLIAYSSVSHMALVTMAILIQTPWSFMGATALMIAHGLTSSMLFCLANSNYERIHSRTMLLARGLQSFLPLMATWWLLASLTNLALPPFINLIGELLVIMASFSWSNITIILTGLNMLITAIYSLYMLTVTQRGKSTYHTHNLNPSFTRENTLMSMHMFPIVLLTLNPKLILGPT</sequence>
<dbReference type="GO" id="GO:0008137">
    <property type="term" value="F:NADH dehydrogenase (ubiquinone) activity"/>
    <property type="evidence" value="ECO:0007669"/>
    <property type="project" value="UniProtKB-UniRule"/>
</dbReference>
<comment type="function">
    <text evidence="16 19">Core subunit of the mitochondrial membrane respiratory chain NADH dehydrogenase (Complex I) which catalyzes electron transfer from NADH through the respiratory chain, using ubiquinone as an electron acceptor. Essential for the catalytic activity and assembly of complex I.</text>
</comment>
<feature type="transmembrane region" description="Helical" evidence="19">
    <location>
        <begin position="145"/>
        <end position="166"/>
    </location>
</feature>
<evidence type="ECO:0000256" key="9">
    <source>
        <dbReference type="ARBA" id="ARBA00022967"/>
    </source>
</evidence>
<evidence type="ECO:0000259" key="21">
    <source>
        <dbReference type="Pfam" id="PF01059"/>
    </source>
</evidence>
<evidence type="ECO:0000256" key="19">
    <source>
        <dbReference type="RuleBase" id="RU003297"/>
    </source>
</evidence>
<dbReference type="AlphaFoldDB" id="A0A0D3MSI7"/>
<evidence type="ECO:0000313" key="22">
    <source>
        <dbReference type="EMBL" id="AIW80990.1"/>
    </source>
</evidence>
<evidence type="ECO:0000256" key="4">
    <source>
        <dbReference type="ARBA" id="ARBA00021006"/>
    </source>
</evidence>
<feature type="transmembrane region" description="Helical" evidence="19">
    <location>
        <begin position="351"/>
        <end position="373"/>
    </location>
</feature>
<evidence type="ECO:0000256" key="17">
    <source>
        <dbReference type="ARBA" id="ARBA00024376"/>
    </source>
</evidence>
<dbReference type="PANTHER" id="PTHR43507:SF20">
    <property type="entry name" value="NADH-UBIQUINONE OXIDOREDUCTASE CHAIN 4"/>
    <property type="match status" value="1"/>
</dbReference>
<feature type="domain" description="NADH:ubiquinone oxidoreductase chain 4 N-terminal" evidence="21">
    <location>
        <begin position="1"/>
        <end position="109"/>
    </location>
</feature>
<proteinExistence type="inferred from homology"/>
<keyword evidence="14 19" id="KW-0496">Mitochondrion</keyword>
<dbReference type="GO" id="GO:0005743">
    <property type="term" value="C:mitochondrial inner membrane"/>
    <property type="evidence" value="ECO:0007669"/>
    <property type="project" value="UniProtKB-SubCell"/>
</dbReference>
<keyword evidence="10 19" id="KW-0249">Electron transport</keyword>
<keyword evidence="8" id="KW-0999">Mitochondrion inner membrane</keyword>
<evidence type="ECO:0000256" key="7">
    <source>
        <dbReference type="ARBA" id="ARBA00022692"/>
    </source>
</evidence>
<geneLocation type="mitochondrion" evidence="22"/>
<evidence type="ECO:0000256" key="16">
    <source>
        <dbReference type="ARBA" id="ARBA00024313"/>
    </source>
</evidence>
<keyword evidence="12 19" id="KW-0520">NAD</keyword>
<evidence type="ECO:0000256" key="14">
    <source>
        <dbReference type="ARBA" id="ARBA00023128"/>
    </source>
</evidence>
<evidence type="ECO:0000256" key="5">
    <source>
        <dbReference type="ARBA" id="ARBA00022448"/>
    </source>
</evidence>
<feature type="transmembrane region" description="Helical" evidence="19">
    <location>
        <begin position="54"/>
        <end position="73"/>
    </location>
</feature>
<feature type="transmembrane region" description="Helical" evidence="19">
    <location>
        <begin position="116"/>
        <end position="133"/>
    </location>
</feature>
<keyword evidence="15 19" id="KW-0472">Membrane</keyword>
<dbReference type="Pfam" id="PF01059">
    <property type="entry name" value="Oxidored_q5_N"/>
    <property type="match status" value="1"/>
</dbReference>
<accession>A0A0D3MSI7</accession>
<evidence type="ECO:0000256" key="8">
    <source>
        <dbReference type="ARBA" id="ARBA00022792"/>
    </source>
</evidence>
<dbReference type="GO" id="GO:0015990">
    <property type="term" value="P:electron transport coupled proton transport"/>
    <property type="evidence" value="ECO:0007669"/>
    <property type="project" value="TreeGrafter"/>
</dbReference>
<feature type="transmembrane region" description="Helical" evidence="19">
    <location>
        <begin position="256"/>
        <end position="277"/>
    </location>
</feature>
<feature type="transmembrane region" description="Helical" evidence="19">
    <location>
        <begin position="23"/>
        <end position="42"/>
    </location>
</feature>
<protein>
    <recommendedName>
        <fullName evidence="4 19">NADH-ubiquinone oxidoreductase chain 4</fullName>
        <ecNumber evidence="3 19">7.1.1.2</ecNumber>
    </recommendedName>
</protein>
<comment type="subcellular location">
    <subcellularLocation>
        <location evidence="1">Mitochondrion inner membrane</location>
        <topology evidence="1">Multi-pass membrane protein</topology>
    </subcellularLocation>
    <subcellularLocation>
        <location evidence="19">Mitochondrion membrane</location>
        <topology evidence="19">Multi-pass membrane protein</topology>
    </subcellularLocation>
</comment>
<evidence type="ECO:0000256" key="3">
    <source>
        <dbReference type="ARBA" id="ARBA00012944"/>
    </source>
</evidence>
<dbReference type="InterPro" id="IPR003918">
    <property type="entry name" value="NADH_UbQ_OxRdtase"/>
</dbReference>
<dbReference type="GO" id="GO:0003954">
    <property type="term" value="F:NADH dehydrogenase activity"/>
    <property type="evidence" value="ECO:0007669"/>
    <property type="project" value="TreeGrafter"/>
</dbReference>
<keyword evidence="9" id="KW-1278">Translocase</keyword>
<dbReference type="EMBL" id="KM872425">
    <property type="protein sequence ID" value="AIW80990.1"/>
    <property type="molecule type" value="Genomic_DNA"/>
</dbReference>
<keyword evidence="13 19" id="KW-0830">Ubiquinone</keyword>
<keyword evidence="5 19" id="KW-0813">Transport</keyword>
<evidence type="ECO:0000256" key="18">
    <source>
        <dbReference type="ARBA" id="ARBA00049551"/>
    </source>
</evidence>